<dbReference type="GO" id="GO:0051301">
    <property type="term" value="P:cell division"/>
    <property type="evidence" value="ECO:0007669"/>
    <property type="project" value="UniProtKB-KW"/>
</dbReference>
<evidence type="ECO:0000256" key="4">
    <source>
        <dbReference type="ARBA" id="ARBA00022490"/>
    </source>
</evidence>
<name>A0AAE3YF85_9MICC</name>
<keyword evidence="9 11" id="KW-0233">DNA recombination</keyword>
<evidence type="ECO:0000256" key="10">
    <source>
        <dbReference type="ARBA" id="ARBA00023306"/>
    </source>
</evidence>
<dbReference type="Gene3D" id="1.10.150.130">
    <property type="match status" value="1"/>
</dbReference>
<feature type="domain" description="Tyr recombinase" evidence="12">
    <location>
        <begin position="124"/>
        <end position="319"/>
    </location>
</feature>
<dbReference type="InterPro" id="IPR050090">
    <property type="entry name" value="Tyrosine_recombinase_XerCD"/>
</dbReference>
<dbReference type="PANTHER" id="PTHR30349:SF81">
    <property type="entry name" value="TYROSINE RECOMBINASE XERC"/>
    <property type="match status" value="1"/>
</dbReference>
<dbReference type="InterPro" id="IPR011932">
    <property type="entry name" value="Recomb_XerD"/>
</dbReference>
<sequence length="326" mass="34669">MPTGPDPAAAPPTPLRAAADEYLRHLALERGLAANTIASYGRDLARYERFLAVRGIDRPGNVTANLVSDFAVALRSGDEGPALAPRSAARIVVAIRGFHAFLLAEGTTTTDPAARVRPPSPPSRLPKALTVDQVSRMLESASVEEPLGLRDRALLEFLYGTGARVSEAVGLALDDLHQVEEDDGTGLALVRLMGKGSKQRLVPIGSFALRALDEYRVRGRPALAAKNSGKTGNGGALFLNARGGRLSRQSAWTIIQRAAEAAGIADPVSPHTLRHSFATHLVEGGADIRAVQELMGHASISSTQIYTKVTVDTLREVYATSHPRAR</sequence>
<dbReference type="HAMAP" id="MF_01807">
    <property type="entry name" value="Recomb_XerD"/>
    <property type="match status" value="1"/>
</dbReference>
<dbReference type="InterPro" id="IPR002104">
    <property type="entry name" value="Integrase_catalytic"/>
</dbReference>
<dbReference type="RefSeq" id="WP_309852206.1">
    <property type="nucleotide sequence ID" value="NZ_BAAAIU010000004.1"/>
</dbReference>
<dbReference type="GO" id="GO:0006313">
    <property type="term" value="P:DNA transposition"/>
    <property type="evidence" value="ECO:0007669"/>
    <property type="project" value="UniProtKB-UniRule"/>
</dbReference>
<comment type="subcellular location">
    <subcellularLocation>
        <location evidence="1 11">Cytoplasm</location>
    </subcellularLocation>
</comment>
<dbReference type="GO" id="GO:0003677">
    <property type="term" value="F:DNA binding"/>
    <property type="evidence" value="ECO:0007669"/>
    <property type="project" value="UniProtKB-UniRule"/>
</dbReference>
<feature type="active site" evidence="11">
    <location>
        <position position="164"/>
    </location>
</feature>
<keyword evidence="4 11" id="KW-0963">Cytoplasm</keyword>
<dbReference type="Pfam" id="PF00589">
    <property type="entry name" value="Phage_integrase"/>
    <property type="match status" value="1"/>
</dbReference>
<dbReference type="Proteomes" id="UP001247307">
    <property type="component" value="Unassembled WGS sequence"/>
</dbReference>
<organism evidence="14 15">
    <name type="scientific">Falsarthrobacter nasiphocae</name>
    <dbReference type="NCBI Taxonomy" id="189863"/>
    <lineage>
        <taxon>Bacteria</taxon>
        <taxon>Bacillati</taxon>
        <taxon>Actinomycetota</taxon>
        <taxon>Actinomycetes</taxon>
        <taxon>Micrococcales</taxon>
        <taxon>Micrococcaceae</taxon>
        <taxon>Falsarthrobacter</taxon>
    </lineage>
</organism>
<feature type="domain" description="Core-binding (CB)" evidence="13">
    <location>
        <begin position="13"/>
        <end position="103"/>
    </location>
</feature>
<dbReference type="InterPro" id="IPR011010">
    <property type="entry name" value="DNA_brk_join_enz"/>
</dbReference>
<dbReference type="SUPFAM" id="SSF56349">
    <property type="entry name" value="DNA breaking-rejoining enzymes"/>
    <property type="match status" value="1"/>
</dbReference>
<evidence type="ECO:0000313" key="15">
    <source>
        <dbReference type="Proteomes" id="UP001247307"/>
    </source>
</evidence>
<dbReference type="NCBIfam" id="TIGR02225">
    <property type="entry name" value="recomb_XerD"/>
    <property type="match status" value="1"/>
</dbReference>
<comment type="caution">
    <text evidence="14">The sequence shown here is derived from an EMBL/GenBank/DDBJ whole genome shotgun (WGS) entry which is preliminary data.</text>
</comment>
<evidence type="ECO:0000256" key="7">
    <source>
        <dbReference type="ARBA" id="ARBA00022908"/>
    </source>
</evidence>
<comment type="subunit">
    <text evidence="11">Forms a cyclic heterotetrameric complex composed of two molecules of XerC and two molecules of XerD.</text>
</comment>
<feature type="active site" evidence="11">
    <location>
        <position position="271"/>
    </location>
</feature>
<evidence type="ECO:0000256" key="1">
    <source>
        <dbReference type="ARBA" id="ARBA00004496"/>
    </source>
</evidence>
<comment type="function">
    <text evidence="11">Site-specific tyrosine recombinase, which acts by catalyzing the cutting and rejoining of the recombining DNA molecules. The XerC-XerD complex is essential to convert dimers of the bacterial chromosome into monomers to permit their segregation at cell division. It also contributes to the segregational stability of plasmids.</text>
</comment>
<dbReference type="EMBL" id="JAVDUI010000001">
    <property type="protein sequence ID" value="MDR6892728.1"/>
    <property type="molecule type" value="Genomic_DNA"/>
</dbReference>
<dbReference type="PROSITE" id="PS51898">
    <property type="entry name" value="TYR_RECOMBINASE"/>
    <property type="match status" value="1"/>
</dbReference>
<dbReference type="AlphaFoldDB" id="A0AAE3YF85"/>
<evidence type="ECO:0000313" key="14">
    <source>
        <dbReference type="EMBL" id="MDR6892728.1"/>
    </source>
</evidence>
<evidence type="ECO:0000259" key="12">
    <source>
        <dbReference type="PROSITE" id="PS51898"/>
    </source>
</evidence>
<dbReference type="PANTHER" id="PTHR30349">
    <property type="entry name" value="PHAGE INTEGRASE-RELATED"/>
    <property type="match status" value="1"/>
</dbReference>
<keyword evidence="5 11" id="KW-0132">Cell division</keyword>
<dbReference type="SUPFAM" id="SSF47823">
    <property type="entry name" value="lambda integrase-like, N-terminal domain"/>
    <property type="match status" value="1"/>
</dbReference>
<gene>
    <name evidence="11" type="primary">xerD</name>
    <name evidence="14" type="ORF">J2S35_001668</name>
</gene>
<dbReference type="InterPro" id="IPR023009">
    <property type="entry name" value="Tyrosine_recombinase_XerC/XerD"/>
</dbReference>
<dbReference type="InterPro" id="IPR044068">
    <property type="entry name" value="CB"/>
</dbReference>
<dbReference type="InterPro" id="IPR004107">
    <property type="entry name" value="Integrase_SAM-like_N"/>
</dbReference>
<evidence type="ECO:0000259" key="13">
    <source>
        <dbReference type="PROSITE" id="PS51900"/>
    </source>
</evidence>
<dbReference type="Pfam" id="PF02899">
    <property type="entry name" value="Phage_int_SAM_1"/>
    <property type="match status" value="1"/>
</dbReference>
<reference evidence="14" key="1">
    <citation type="submission" date="2023-07" db="EMBL/GenBank/DDBJ databases">
        <title>Sequencing the genomes of 1000 actinobacteria strains.</title>
        <authorList>
            <person name="Klenk H.-P."/>
        </authorList>
    </citation>
    <scope>NUCLEOTIDE SEQUENCE</scope>
    <source>
        <strain evidence="14">DSM 13988</strain>
    </source>
</reference>
<evidence type="ECO:0000256" key="11">
    <source>
        <dbReference type="HAMAP-Rule" id="MF_01807"/>
    </source>
</evidence>
<keyword evidence="15" id="KW-1185">Reference proteome</keyword>
<evidence type="ECO:0000256" key="2">
    <source>
        <dbReference type="ARBA" id="ARBA00010450"/>
    </source>
</evidence>
<keyword evidence="7 11" id="KW-0229">DNA integration</keyword>
<dbReference type="CDD" id="cd00798">
    <property type="entry name" value="INT_XerDC_C"/>
    <property type="match status" value="1"/>
</dbReference>
<dbReference type="HAMAP" id="MF_01808">
    <property type="entry name" value="Recomb_XerC_XerD"/>
    <property type="match status" value="1"/>
</dbReference>
<evidence type="ECO:0000256" key="3">
    <source>
        <dbReference type="ARBA" id="ARBA00015810"/>
    </source>
</evidence>
<keyword evidence="6 11" id="KW-0159">Chromosome partition</keyword>
<dbReference type="GO" id="GO:0009037">
    <property type="term" value="F:tyrosine-based site-specific recombinase activity"/>
    <property type="evidence" value="ECO:0007669"/>
    <property type="project" value="UniProtKB-UniRule"/>
</dbReference>
<dbReference type="GO" id="GO:0007059">
    <property type="term" value="P:chromosome segregation"/>
    <property type="evidence" value="ECO:0007669"/>
    <property type="project" value="UniProtKB-UniRule"/>
</dbReference>
<accession>A0AAE3YF85</accession>
<proteinExistence type="inferred from homology"/>
<keyword evidence="10 11" id="KW-0131">Cell cycle</keyword>
<dbReference type="InterPro" id="IPR013762">
    <property type="entry name" value="Integrase-like_cat_sf"/>
</dbReference>
<feature type="active site" evidence="11">
    <location>
        <position position="274"/>
    </location>
</feature>
<evidence type="ECO:0000256" key="8">
    <source>
        <dbReference type="ARBA" id="ARBA00023125"/>
    </source>
</evidence>
<feature type="active site" evidence="11">
    <location>
        <position position="195"/>
    </location>
</feature>
<dbReference type="InterPro" id="IPR010998">
    <property type="entry name" value="Integrase_recombinase_N"/>
</dbReference>
<dbReference type="NCBIfam" id="NF001399">
    <property type="entry name" value="PRK00283.1"/>
    <property type="match status" value="1"/>
</dbReference>
<protein>
    <recommendedName>
        <fullName evidence="3 11">Tyrosine recombinase XerD</fullName>
    </recommendedName>
</protein>
<dbReference type="PROSITE" id="PS51900">
    <property type="entry name" value="CB"/>
    <property type="match status" value="1"/>
</dbReference>
<evidence type="ECO:0000256" key="6">
    <source>
        <dbReference type="ARBA" id="ARBA00022829"/>
    </source>
</evidence>
<evidence type="ECO:0000256" key="5">
    <source>
        <dbReference type="ARBA" id="ARBA00022618"/>
    </source>
</evidence>
<feature type="active site" evidence="11">
    <location>
        <position position="297"/>
    </location>
</feature>
<evidence type="ECO:0000256" key="9">
    <source>
        <dbReference type="ARBA" id="ARBA00023172"/>
    </source>
</evidence>
<comment type="similarity">
    <text evidence="2 11">Belongs to the 'phage' integrase family. XerD subfamily.</text>
</comment>
<feature type="active site" description="O-(3'-phospho-DNA)-tyrosine intermediate" evidence="11">
    <location>
        <position position="306"/>
    </location>
</feature>
<dbReference type="Gene3D" id="1.10.443.10">
    <property type="entry name" value="Intergrase catalytic core"/>
    <property type="match status" value="1"/>
</dbReference>
<dbReference type="GO" id="GO:0005737">
    <property type="term" value="C:cytoplasm"/>
    <property type="evidence" value="ECO:0007669"/>
    <property type="project" value="UniProtKB-SubCell"/>
</dbReference>
<keyword evidence="8 11" id="KW-0238">DNA-binding</keyword>